<dbReference type="AlphaFoldDB" id="A0A872YNN8"/>
<evidence type="ECO:0000313" key="1">
    <source>
        <dbReference type="EMBL" id="QOY24909.1"/>
    </source>
</evidence>
<proteinExistence type="predicted"/>
<protein>
    <submittedName>
        <fullName evidence="1">Maturase K</fullName>
    </submittedName>
</protein>
<dbReference type="RefSeq" id="YP_010038559.1">
    <property type="nucleotide sequence ID" value="NC_054156.1"/>
</dbReference>
<reference evidence="1" key="1">
    <citation type="submission" date="2020-09" db="EMBL/GenBank/DDBJ databases">
        <authorList>
            <person name="Liu H."/>
            <person name="Wang K."/>
        </authorList>
    </citation>
    <scope>NUCLEOTIDE SEQUENCE</scope>
</reference>
<geneLocation type="chloroplast" evidence="1"/>
<accession>A0A872YNN8</accession>
<gene>
    <name evidence="1" type="primary">matK</name>
</gene>
<keyword evidence="1" id="KW-0150">Chloroplast</keyword>
<dbReference type="GeneID" id="63643285"/>
<name>A0A872YNN8_9MONI</name>
<keyword evidence="1" id="KW-0934">Plastid</keyword>
<organism evidence="1">
    <name type="scientific">Drynaria acuminata</name>
    <dbReference type="NCBI Taxonomy" id="2784197"/>
    <lineage>
        <taxon>Eukaryota</taxon>
        <taxon>Viridiplantae</taxon>
        <taxon>Streptophyta</taxon>
        <taxon>Embryophyta</taxon>
        <taxon>Tracheophyta</taxon>
        <taxon>Polypodiopsida</taxon>
        <taxon>Polypodiidae</taxon>
        <taxon>Polypodiales</taxon>
        <taxon>Polypodiineae</taxon>
        <taxon>Polypodiaceae</taxon>
        <taxon>Drynarioideae</taxon>
        <taxon>Drynaria</taxon>
    </lineage>
</organism>
<dbReference type="EMBL" id="MW042681">
    <property type="protein sequence ID" value="QOY24909.1"/>
    <property type="molecule type" value="Genomic_DNA"/>
</dbReference>
<sequence length="88" mass="10335">MRIASGSPLRFDALQRIEGIIFNKDCFPYLLLFLFRDNFYSVACKSFLDRQDVGLILKACSAVATKRLIDSMRYQNYSEIFYSEFVRK</sequence>